<dbReference type="RefSeq" id="WP_160801672.1">
    <property type="nucleotide sequence ID" value="NZ_WUUL01000007.1"/>
</dbReference>
<accession>A0A6I4W203</accession>
<sequence>MSRIRSITNYRGEVSWRRRGSWEELVVTSKQRLPKYHGEGDIQVNGINSSEEYVILPHEVKEVRRDQNNPFRVTIIFRVGN</sequence>
<gene>
    <name evidence="1" type="ORF">GSM42_11440</name>
</gene>
<dbReference type="EMBL" id="WUUL01000007">
    <property type="protein sequence ID" value="MXQ54312.1"/>
    <property type="molecule type" value="Genomic_DNA"/>
</dbReference>
<proteinExistence type="predicted"/>
<protein>
    <submittedName>
        <fullName evidence="1">Uncharacterized protein</fullName>
    </submittedName>
</protein>
<evidence type="ECO:0000313" key="2">
    <source>
        <dbReference type="Proteomes" id="UP000430692"/>
    </source>
</evidence>
<reference evidence="1 2" key="1">
    <citation type="submission" date="2019-12" db="EMBL/GenBank/DDBJ databases">
        <title>Whole-genome analyses of novel actinobacteria.</title>
        <authorList>
            <person name="Sahin N."/>
            <person name="Saygin H."/>
        </authorList>
    </citation>
    <scope>NUCLEOTIDE SEQUENCE [LARGE SCALE GENOMIC DNA]</scope>
    <source>
        <strain evidence="1 2">KC615</strain>
    </source>
</reference>
<dbReference type="Proteomes" id="UP000430692">
    <property type="component" value="Unassembled WGS sequence"/>
</dbReference>
<name>A0A6I4W203_9BACL</name>
<organism evidence="1 2">
    <name type="scientific">Shimazuella alba</name>
    <dbReference type="NCBI Taxonomy" id="2690964"/>
    <lineage>
        <taxon>Bacteria</taxon>
        <taxon>Bacillati</taxon>
        <taxon>Bacillota</taxon>
        <taxon>Bacilli</taxon>
        <taxon>Bacillales</taxon>
        <taxon>Thermoactinomycetaceae</taxon>
        <taxon>Shimazuella</taxon>
    </lineage>
</organism>
<keyword evidence="2" id="KW-1185">Reference proteome</keyword>
<evidence type="ECO:0000313" key="1">
    <source>
        <dbReference type="EMBL" id="MXQ54312.1"/>
    </source>
</evidence>
<dbReference type="AlphaFoldDB" id="A0A6I4W203"/>
<comment type="caution">
    <text evidence="1">The sequence shown here is derived from an EMBL/GenBank/DDBJ whole genome shotgun (WGS) entry which is preliminary data.</text>
</comment>